<sequence>MKEENPLVIPYGDMLLLVAALVAWAERLPERKMLGLLSLTWLGGRFLEGFVNTGAVWHWSLARAAVIVVFLVMAWRRASHPMQALIVPSLVLLSQDLLIVNEPGVLPPEHWLFAAGFFLAALFTSQTYWGTAVGVSGGLVLSELFNLFALKGIVLHRDIPDPFLWHFTLAGLVVSALGQKAWHLFKRRRGESLGTESLEPEGLESESLGPELSRTDDPFPGEGLPAGAGPAFGAGSSFREGSDFGEGLSEGEGLSSEEGPGSLSLKGSGSLSEEGLYLWRRQSPAEDTPFGQEVSSPDGWFAQGSEVYEEGPLSAEKSCPGAKGSDGRRGPAGGKVSVGREISPDGKAPMTEKIPVSEKAPAGEKPSVTEEVSPATRQP</sequence>
<keyword evidence="2" id="KW-0472">Membrane</keyword>
<evidence type="ECO:0000313" key="4">
    <source>
        <dbReference type="EMBL" id="CEJ08127.1"/>
    </source>
</evidence>
<keyword evidence="5" id="KW-1185">Reference proteome</keyword>
<organism evidence="3">
    <name type="scientific">Acididesulfobacillus acetoxydans</name>
    <dbReference type="NCBI Taxonomy" id="1561005"/>
    <lineage>
        <taxon>Bacteria</taxon>
        <taxon>Bacillati</taxon>
        <taxon>Bacillota</taxon>
        <taxon>Clostridia</taxon>
        <taxon>Eubacteriales</taxon>
        <taxon>Peptococcaceae</taxon>
        <taxon>Acididesulfobacillus</taxon>
    </lineage>
</organism>
<dbReference type="EMBL" id="LR746496">
    <property type="protein sequence ID" value="CAA7602030.1"/>
    <property type="molecule type" value="Genomic_DNA"/>
</dbReference>
<name>A0A8S0X5X9_9FIRM</name>
<feature type="compositionally biased region" description="Low complexity" evidence="1">
    <location>
        <begin position="245"/>
        <end position="276"/>
    </location>
</feature>
<feature type="region of interest" description="Disordered" evidence="1">
    <location>
        <begin position="195"/>
        <end position="379"/>
    </location>
</feature>
<keyword evidence="2" id="KW-0812">Transmembrane</keyword>
<feature type="transmembrane region" description="Helical" evidence="2">
    <location>
        <begin position="138"/>
        <end position="157"/>
    </location>
</feature>
<feature type="transmembrane region" description="Helical" evidence="2">
    <location>
        <begin position="82"/>
        <end position="99"/>
    </location>
</feature>
<feature type="transmembrane region" description="Helical" evidence="2">
    <location>
        <begin position="56"/>
        <end position="75"/>
    </location>
</feature>
<evidence type="ECO:0000313" key="3">
    <source>
        <dbReference type="EMBL" id="CAA7602030.1"/>
    </source>
</evidence>
<accession>A0A8S0X5X9</accession>
<feature type="transmembrane region" description="Helical" evidence="2">
    <location>
        <begin position="163"/>
        <end position="182"/>
    </location>
</feature>
<proteinExistence type="predicted"/>
<reference evidence="3" key="2">
    <citation type="submission" date="2020-01" db="EMBL/GenBank/DDBJ databases">
        <authorList>
            <person name="Hornung B."/>
        </authorList>
    </citation>
    <scope>NUCLEOTIDE SEQUENCE</scope>
    <source>
        <strain evidence="3">PacBioINE</strain>
    </source>
</reference>
<evidence type="ECO:0000256" key="1">
    <source>
        <dbReference type="SAM" id="MobiDB-lite"/>
    </source>
</evidence>
<evidence type="ECO:0000256" key="2">
    <source>
        <dbReference type="SAM" id="Phobius"/>
    </source>
</evidence>
<dbReference type="Proteomes" id="UP000836597">
    <property type="component" value="Chromosome"/>
</dbReference>
<keyword evidence="2" id="KW-1133">Transmembrane helix</keyword>
<reference evidence="4" key="1">
    <citation type="submission" date="2014-11" db="EMBL/GenBank/DDBJ databases">
        <authorList>
            <person name="Hornung B.V."/>
        </authorList>
    </citation>
    <scope>NUCLEOTIDE SEQUENCE</scope>
    <source>
        <strain evidence="4">INE</strain>
    </source>
</reference>
<dbReference type="AlphaFoldDB" id="A0A8S0X5X9"/>
<dbReference type="EMBL" id="CDGJ01000078">
    <property type="protein sequence ID" value="CEJ08127.1"/>
    <property type="molecule type" value="Genomic_DNA"/>
</dbReference>
<protein>
    <submittedName>
        <fullName evidence="3">Uncharacterized protein</fullName>
    </submittedName>
</protein>
<dbReference type="Proteomes" id="UP001071230">
    <property type="component" value="Unassembled WGS sequence"/>
</dbReference>
<feature type="compositionally biased region" description="Low complexity" evidence="1">
    <location>
        <begin position="205"/>
        <end position="223"/>
    </location>
</feature>
<gene>
    <name evidence="4" type="ORF">DEACI_2602</name>
    <name evidence="3" type="ORF">DEACI_2702</name>
</gene>
<feature type="transmembrane region" description="Helical" evidence="2">
    <location>
        <begin position="7"/>
        <end position="25"/>
    </location>
</feature>
<evidence type="ECO:0000313" key="5">
    <source>
        <dbReference type="Proteomes" id="UP001071230"/>
    </source>
</evidence>
<dbReference type="KEGG" id="aacx:DEACI_2702"/>